<gene>
    <name evidence="2" type="primary">gatC</name>
    <name evidence="3" type="ORF">dsat_2628</name>
</gene>
<comment type="caution">
    <text evidence="3">The sequence shown here is derived from an EMBL/GenBank/DDBJ whole genome shotgun (WGS) entry which is preliminary data.</text>
</comment>
<comment type="similarity">
    <text evidence="2">Belongs to the GatC family.</text>
</comment>
<dbReference type="GO" id="GO:0070681">
    <property type="term" value="P:glutaminyl-tRNAGln biosynthesis via transamidation"/>
    <property type="evidence" value="ECO:0007669"/>
    <property type="project" value="TreeGrafter"/>
</dbReference>
<keyword evidence="2" id="KW-0547">Nucleotide-binding</keyword>
<name>S7TD49_9BACT</name>
<dbReference type="PANTHER" id="PTHR15004">
    <property type="entry name" value="GLUTAMYL-TRNA(GLN) AMIDOTRANSFERASE SUBUNIT C, MITOCHONDRIAL"/>
    <property type="match status" value="1"/>
</dbReference>
<keyword evidence="2" id="KW-0648">Protein biosynthesis</keyword>
<dbReference type="GO" id="GO:0005524">
    <property type="term" value="F:ATP binding"/>
    <property type="evidence" value="ECO:0007669"/>
    <property type="project" value="UniProtKB-KW"/>
</dbReference>
<dbReference type="AlphaFoldDB" id="S7TD49"/>
<dbReference type="GO" id="GO:0050567">
    <property type="term" value="F:glutaminyl-tRNA synthase (glutamine-hydrolyzing) activity"/>
    <property type="evidence" value="ECO:0007669"/>
    <property type="project" value="UniProtKB-UniRule"/>
</dbReference>
<sequence length="94" mass="10541">MKISADDVTRIAHLARLEMTPEKAAHFAPQLDQVLSYMDKLGQVDTSAVEPLYSPVELPTALRVDETRRDFSRDEILANAPETDGQFFIVPKIV</sequence>
<dbReference type="GO" id="GO:0006450">
    <property type="term" value="P:regulation of translational fidelity"/>
    <property type="evidence" value="ECO:0007669"/>
    <property type="project" value="InterPro"/>
</dbReference>
<protein>
    <recommendedName>
        <fullName evidence="2">Aspartyl/glutamyl-tRNA(Asn/Gln) amidotransferase subunit C</fullName>
        <shortName evidence="2">Asp/Glu-ADT subunit C</shortName>
        <ecNumber evidence="2">6.3.5.-</ecNumber>
    </recommendedName>
</protein>
<dbReference type="RefSeq" id="WP_020886513.1">
    <property type="nucleotide sequence ID" value="NZ_ATHI01000007.1"/>
</dbReference>
<dbReference type="InterPro" id="IPR036113">
    <property type="entry name" value="Asp/Glu-ADT_sf_sub_c"/>
</dbReference>
<keyword evidence="3" id="KW-0808">Transferase</keyword>
<dbReference type="STRING" id="1121439.dsat_2628"/>
<comment type="function">
    <text evidence="2">Allows the formation of correctly charged Asn-tRNA(Asn) or Gln-tRNA(Gln) through the transamidation of misacylated Asp-tRNA(Asn) or Glu-tRNA(Gln) in organisms which lack either or both of asparaginyl-tRNA or glutaminyl-tRNA synthetases. The reaction takes place in the presence of glutamine and ATP through an activated phospho-Asp-tRNA(Asn) or phospho-Glu-tRNA(Gln).</text>
</comment>
<dbReference type="HAMAP" id="MF_00122">
    <property type="entry name" value="GatC"/>
    <property type="match status" value="1"/>
</dbReference>
<comment type="subunit">
    <text evidence="2">Heterotrimer of A, B and C subunits.</text>
</comment>
<keyword evidence="2" id="KW-0436">Ligase</keyword>
<evidence type="ECO:0000256" key="2">
    <source>
        <dbReference type="HAMAP-Rule" id="MF_00122"/>
    </source>
</evidence>
<dbReference type="PATRIC" id="fig|1121439.3.peg.1029"/>
<dbReference type="GO" id="GO:0016740">
    <property type="term" value="F:transferase activity"/>
    <property type="evidence" value="ECO:0007669"/>
    <property type="project" value="UniProtKB-KW"/>
</dbReference>
<keyword evidence="1 2" id="KW-0067">ATP-binding</keyword>
<dbReference type="GO" id="GO:0006412">
    <property type="term" value="P:translation"/>
    <property type="evidence" value="ECO:0007669"/>
    <property type="project" value="UniProtKB-UniRule"/>
</dbReference>
<evidence type="ECO:0000256" key="1">
    <source>
        <dbReference type="ARBA" id="ARBA00022840"/>
    </source>
</evidence>
<dbReference type="NCBIfam" id="TIGR00135">
    <property type="entry name" value="gatC"/>
    <property type="match status" value="1"/>
</dbReference>
<organism evidence="3 4">
    <name type="scientific">Alkalidesulfovibrio alkalitolerans DSM 16529</name>
    <dbReference type="NCBI Taxonomy" id="1121439"/>
    <lineage>
        <taxon>Bacteria</taxon>
        <taxon>Pseudomonadati</taxon>
        <taxon>Thermodesulfobacteriota</taxon>
        <taxon>Desulfovibrionia</taxon>
        <taxon>Desulfovibrionales</taxon>
        <taxon>Desulfovibrionaceae</taxon>
        <taxon>Alkalidesulfovibrio</taxon>
    </lineage>
</organism>
<comment type="catalytic activity">
    <reaction evidence="2">
        <text>L-aspartyl-tRNA(Asn) + L-glutamine + ATP + H2O = L-asparaginyl-tRNA(Asn) + L-glutamate + ADP + phosphate + 2 H(+)</text>
        <dbReference type="Rhea" id="RHEA:14513"/>
        <dbReference type="Rhea" id="RHEA-COMP:9674"/>
        <dbReference type="Rhea" id="RHEA-COMP:9677"/>
        <dbReference type="ChEBI" id="CHEBI:15377"/>
        <dbReference type="ChEBI" id="CHEBI:15378"/>
        <dbReference type="ChEBI" id="CHEBI:29985"/>
        <dbReference type="ChEBI" id="CHEBI:30616"/>
        <dbReference type="ChEBI" id="CHEBI:43474"/>
        <dbReference type="ChEBI" id="CHEBI:58359"/>
        <dbReference type="ChEBI" id="CHEBI:78515"/>
        <dbReference type="ChEBI" id="CHEBI:78516"/>
        <dbReference type="ChEBI" id="CHEBI:456216"/>
    </reaction>
</comment>
<dbReference type="SUPFAM" id="SSF141000">
    <property type="entry name" value="Glu-tRNAGln amidotransferase C subunit"/>
    <property type="match status" value="1"/>
</dbReference>
<comment type="catalytic activity">
    <reaction evidence="2">
        <text>L-glutamyl-tRNA(Gln) + L-glutamine + ATP + H2O = L-glutaminyl-tRNA(Gln) + L-glutamate + ADP + phosphate + H(+)</text>
        <dbReference type="Rhea" id="RHEA:17521"/>
        <dbReference type="Rhea" id="RHEA-COMP:9681"/>
        <dbReference type="Rhea" id="RHEA-COMP:9684"/>
        <dbReference type="ChEBI" id="CHEBI:15377"/>
        <dbReference type="ChEBI" id="CHEBI:15378"/>
        <dbReference type="ChEBI" id="CHEBI:29985"/>
        <dbReference type="ChEBI" id="CHEBI:30616"/>
        <dbReference type="ChEBI" id="CHEBI:43474"/>
        <dbReference type="ChEBI" id="CHEBI:58359"/>
        <dbReference type="ChEBI" id="CHEBI:78520"/>
        <dbReference type="ChEBI" id="CHEBI:78521"/>
        <dbReference type="ChEBI" id="CHEBI:456216"/>
    </reaction>
</comment>
<dbReference type="GO" id="GO:0050566">
    <property type="term" value="F:asparaginyl-tRNA synthase (glutamine-hydrolyzing) activity"/>
    <property type="evidence" value="ECO:0007669"/>
    <property type="project" value="RHEA"/>
</dbReference>
<evidence type="ECO:0000313" key="3">
    <source>
        <dbReference type="EMBL" id="EPR34586.1"/>
    </source>
</evidence>
<dbReference type="EMBL" id="ATHI01000007">
    <property type="protein sequence ID" value="EPR34586.1"/>
    <property type="molecule type" value="Genomic_DNA"/>
</dbReference>
<keyword evidence="4" id="KW-1185">Reference proteome</keyword>
<dbReference type="Gene3D" id="1.10.20.60">
    <property type="entry name" value="Glu-tRNAGln amidotransferase C subunit, N-terminal domain"/>
    <property type="match status" value="1"/>
</dbReference>
<dbReference type="Proteomes" id="UP000014975">
    <property type="component" value="Unassembled WGS sequence"/>
</dbReference>
<dbReference type="PANTHER" id="PTHR15004:SF0">
    <property type="entry name" value="GLUTAMYL-TRNA(GLN) AMIDOTRANSFERASE SUBUNIT C, MITOCHONDRIAL"/>
    <property type="match status" value="1"/>
</dbReference>
<dbReference type="InterPro" id="IPR003837">
    <property type="entry name" value="GatC"/>
</dbReference>
<dbReference type="eggNOG" id="COG0721">
    <property type="taxonomic scope" value="Bacteria"/>
</dbReference>
<evidence type="ECO:0000313" key="4">
    <source>
        <dbReference type="Proteomes" id="UP000014975"/>
    </source>
</evidence>
<accession>S7TD49</accession>
<reference evidence="3 4" key="1">
    <citation type="journal article" date="2013" name="Genome Announc.">
        <title>Draft genome sequences for three mercury-methylating, sulfate-reducing bacteria.</title>
        <authorList>
            <person name="Brown S.D."/>
            <person name="Hurt R.A.Jr."/>
            <person name="Gilmour C.C."/>
            <person name="Elias D.A."/>
        </authorList>
    </citation>
    <scope>NUCLEOTIDE SEQUENCE [LARGE SCALE GENOMIC DNA]</scope>
    <source>
        <strain evidence="3 4">DSM 16529</strain>
    </source>
</reference>
<dbReference type="EC" id="6.3.5.-" evidence="2"/>
<dbReference type="OrthoDB" id="9813938at2"/>
<dbReference type="Pfam" id="PF02686">
    <property type="entry name" value="GatC"/>
    <property type="match status" value="1"/>
</dbReference>
<proteinExistence type="inferred from homology"/>